<dbReference type="GO" id="GO:0016020">
    <property type="term" value="C:membrane"/>
    <property type="evidence" value="ECO:0007669"/>
    <property type="project" value="TreeGrafter"/>
</dbReference>
<proteinExistence type="predicted"/>
<keyword evidence="3" id="KW-1185">Reference proteome</keyword>
<evidence type="ECO:0000313" key="3">
    <source>
        <dbReference type="Proteomes" id="UP000272025"/>
    </source>
</evidence>
<dbReference type="Proteomes" id="UP000272025">
    <property type="component" value="Unassembled WGS sequence"/>
</dbReference>
<feature type="domain" description="DAGKc" evidence="1">
    <location>
        <begin position="111"/>
        <end position="250"/>
    </location>
</feature>
<protein>
    <submittedName>
        <fullName evidence="2">Sphingoid long chain base kinase</fullName>
    </submittedName>
</protein>
<dbReference type="SUPFAM" id="SSF111331">
    <property type="entry name" value="NAD kinase/diacylglycerol kinase-like"/>
    <property type="match status" value="1"/>
</dbReference>
<dbReference type="PANTHER" id="PTHR12358:SF31">
    <property type="entry name" value="ACYLGLYCEROL KINASE, MITOCHONDRIAL"/>
    <property type="match status" value="1"/>
</dbReference>
<dbReference type="GeneID" id="39575851"/>
<dbReference type="Gene3D" id="3.40.50.10330">
    <property type="entry name" value="Probable inorganic polyphosphate/atp-NAD kinase, domain 1"/>
    <property type="match status" value="1"/>
</dbReference>
<dbReference type="InterPro" id="IPR017438">
    <property type="entry name" value="ATP-NAD_kinase_N"/>
</dbReference>
<dbReference type="GO" id="GO:0046512">
    <property type="term" value="P:sphingosine biosynthetic process"/>
    <property type="evidence" value="ECO:0007669"/>
    <property type="project" value="TreeGrafter"/>
</dbReference>
<dbReference type="GO" id="GO:0001727">
    <property type="term" value="F:lipid kinase activity"/>
    <property type="evidence" value="ECO:0007669"/>
    <property type="project" value="TreeGrafter"/>
</dbReference>
<dbReference type="Pfam" id="PF00781">
    <property type="entry name" value="DAGK_cat"/>
    <property type="match status" value="1"/>
</dbReference>
<dbReference type="PROSITE" id="PS50146">
    <property type="entry name" value="DAGK"/>
    <property type="match status" value="1"/>
</dbReference>
<dbReference type="InterPro" id="IPR055916">
    <property type="entry name" value="DUF7493"/>
</dbReference>
<evidence type="ECO:0000313" key="2">
    <source>
        <dbReference type="EMBL" id="ROT36709.1"/>
    </source>
</evidence>
<dbReference type="Gene3D" id="2.60.200.40">
    <property type="match status" value="1"/>
</dbReference>
<accession>A0A3N2PQC5</accession>
<dbReference type="EMBL" id="ML119058">
    <property type="protein sequence ID" value="ROT36709.1"/>
    <property type="molecule type" value="Genomic_DNA"/>
</dbReference>
<dbReference type="GO" id="GO:0005737">
    <property type="term" value="C:cytoplasm"/>
    <property type="evidence" value="ECO:0007669"/>
    <property type="project" value="TreeGrafter"/>
</dbReference>
<feature type="non-terminal residue" evidence="2">
    <location>
        <position position="482"/>
    </location>
</feature>
<gene>
    <name evidence="2" type="ORF">SODALDRAFT_241593</name>
</gene>
<dbReference type="OrthoDB" id="3853857at2759"/>
<dbReference type="STRING" id="1314773.A0A3N2PQC5"/>
<dbReference type="GO" id="GO:0016773">
    <property type="term" value="F:phosphotransferase activity, alcohol group as acceptor"/>
    <property type="evidence" value="ECO:0007669"/>
    <property type="project" value="UniProtKB-ARBA"/>
</dbReference>
<dbReference type="InterPro" id="IPR001206">
    <property type="entry name" value="Diacylglycerol_kinase_cat_dom"/>
</dbReference>
<keyword evidence="2" id="KW-0418">Kinase</keyword>
<dbReference type="AlphaFoldDB" id="A0A3N2PQC5"/>
<dbReference type="RefSeq" id="XP_028464515.1">
    <property type="nucleotide sequence ID" value="XM_028607373.1"/>
</dbReference>
<reference evidence="2 3" key="1">
    <citation type="journal article" date="2018" name="Mol. Ecol.">
        <title>The obligate alkalophilic soda-lake fungus Sodiomyces alkalinus has shifted to a protein diet.</title>
        <authorList>
            <person name="Grum-Grzhimaylo A.A."/>
            <person name="Falkoski D.L."/>
            <person name="van den Heuvel J."/>
            <person name="Valero-Jimenez C.A."/>
            <person name="Min B."/>
            <person name="Choi I.G."/>
            <person name="Lipzen A."/>
            <person name="Daum C.G."/>
            <person name="Aanen D.K."/>
            <person name="Tsang A."/>
            <person name="Henrissat B."/>
            <person name="Bilanenko E.N."/>
            <person name="de Vries R.P."/>
            <person name="van Kan J.A.L."/>
            <person name="Grigoriev I.V."/>
            <person name="Debets A.J.M."/>
        </authorList>
    </citation>
    <scope>NUCLEOTIDE SEQUENCE [LARGE SCALE GENOMIC DNA]</scope>
    <source>
        <strain evidence="2 3">F11</strain>
    </source>
</reference>
<dbReference type="InterPro" id="IPR016064">
    <property type="entry name" value="NAD/diacylglycerol_kinase_sf"/>
</dbReference>
<dbReference type="PANTHER" id="PTHR12358">
    <property type="entry name" value="SPHINGOSINE KINASE"/>
    <property type="match status" value="1"/>
</dbReference>
<feature type="non-terminal residue" evidence="2">
    <location>
        <position position="1"/>
    </location>
</feature>
<evidence type="ECO:0000259" key="1">
    <source>
        <dbReference type="PROSITE" id="PS50146"/>
    </source>
</evidence>
<organism evidence="2 3">
    <name type="scientific">Sodiomyces alkalinus (strain CBS 110278 / VKM F-3762 / F11)</name>
    <name type="common">Alkaliphilic filamentous fungus</name>
    <dbReference type="NCBI Taxonomy" id="1314773"/>
    <lineage>
        <taxon>Eukaryota</taxon>
        <taxon>Fungi</taxon>
        <taxon>Dikarya</taxon>
        <taxon>Ascomycota</taxon>
        <taxon>Pezizomycotina</taxon>
        <taxon>Sordariomycetes</taxon>
        <taxon>Hypocreomycetidae</taxon>
        <taxon>Glomerellales</taxon>
        <taxon>Plectosphaerellaceae</taxon>
        <taxon>Sodiomyces</taxon>
    </lineage>
</organism>
<dbReference type="SMART" id="SM00046">
    <property type="entry name" value="DAGKc"/>
    <property type="match status" value="1"/>
</dbReference>
<keyword evidence="2" id="KW-0808">Transferase</keyword>
<dbReference type="InterPro" id="IPR050187">
    <property type="entry name" value="Lipid_Phosphate_FormReg"/>
</dbReference>
<sequence>ELSINVNRSQCLTLQGGALILERDPTRPTKPTRVCGLSLPEWSSNKIVPLYNVLWAERNGQNVEITYAEPLPRSHHRLRPATIIADASVTDAAEVEAWIHALLARAYGAAKARKRAKVLVNPHAGPGGAMAKWERDVEPLFRAARMTLHVQQTTRPGEAVDTVRDLKDLDQWDAIVACSGDGLPYEIFNGLGARPDAAAALRSVAVCQIPCGSGNAMACNLCGSHHPSEAALAVIKGVDTPIDLMSITYGDNERKLSFLSQTLGIMAEADLATEHLRWMGALRFQHGFLTRVFKKKSYPCDLAFRVAMDDLDEIRSHYKAHMDGTVALKQEQTSEDKLQDGGLPPLRYGTVNDKLGDGWETLKYDNMGTLYSGKMAYLAPDANFFPASHPTDGCFDLVTVDSDLSFMTVVDLMGAVADEGGFFGNPKVTYRKLHALRVTPRRQDSGYISVDGESIPFGPIQIEVHPRLGKVYSKNGVYEASG</sequence>
<dbReference type="Pfam" id="PF24321">
    <property type="entry name" value="DUF7493"/>
    <property type="match status" value="1"/>
</dbReference>
<name>A0A3N2PQC5_SODAK</name>